<keyword evidence="2" id="KW-0378">Hydrolase</keyword>
<evidence type="ECO:0000256" key="1">
    <source>
        <dbReference type="SAM" id="Phobius"/>
    </source>
</evidence>
<dbReference type="AlphaFoldDB" id="A0A383RFG8"/>
<dbReference type="RefSeq" id="WP_021262043.1">
    <property type="nucleotide sequence ID" value="NZ_LS992241.1"/>
</dbReference>
<proteinExistence type="predicted"/>
<protein>
    <submittedName>
        <fullName evidence="2">HD family phosphohydrolase</fullName>
    </submittedName>
</protein>
<keyword evidence="1" id="KW-1133">Transmembrane helix</keyword>
<gene>
    <name evidence="2" type="ORF">PBLR_14015</name>
</gene>
<keyword evidence="1" id="KW-0812">Transmembrane</keyword>
<name>A0A383RFG8_PAEAL</name>
<accession>A0A383RFG8</accession>
<dbReference type="GO" id="GO:0016787">
    <property type="term" value="F:hydrolase activity"/>
    <property type="evidence" value="ECO:0007669"/>
    <property type="project" value="UniProtKB-KW"/>
</dbReference>
<keyword evidence="1" id="KW-0472">Membrane</keyword>
<dbReference type="EMBL" id="LS992241">
    <property type="protein sequence ID" value="SYX85593.1"/>
    <property type="molecule type" value="Genomic_DNA"/>
</dbReference>
<evidence type="ECO:0000313" key="2">
    <source>
        <dbReference type="EMBL" id="SYX85593.1"/>
    </source>
</evidence>
<sequence length="87" mass="10167">MDEVVHFFKIALVVYGLPLIGLVILIVIGKKYFDKRYKQYDNPLDAIGVSGDFMPTKEIFIDPRDGLKYQVYYNPKTGERKYVRMQS</sequence>
<organism evidence="2 3">
    <name type="scientific">Paenibacillus alvei</name>
    <name type="common">Bacillus alvei</name>
    <dbReference type="NCBI Taxonomy" id="44250"/>
    <lineage>
        <taxon>Bacteria</taxon>
        <taxon>Bacillati</taxon>
        <taxon>Bacillota</taxon>
        <taxon>Bacilli</taxon>
        <taxon>Bacillales</taxon>
        <taxon>Paenibacillaceae</taxon>
        <taxon>Paenibacillus</taxon>
    </lineage>
</organism>
<evidence type="ECO:0000313" key="3">
    <source>
        <dbReference type="Proteomes" id="UP000304148"/>
    </source>
</evidence>
<dbReference type="Proteomes" id="UP000304148">
    <property type="component" value="Chromosome"/>
</dbReference>
<reference evidence="3" key="1">
    <citation type="submission" date="2018-08" db="EMBL/GenBank/DDBJ databases">
        <authorList>
            <person name="Chevrot R."/>
        </authorList>
    </citation>
    <scope>NUCLEOTIDE SEQUENCE [LARGE SCALE GENOMIC DNA]</scope>
</reference>
<feature type="transmembrane region" description="Helical" evidence="1">
    <location>
        <begin position="6"/>
        <end position="28"/>
    </location>
</feature>